<keyword evidence="2" id="KW-1185">Reference proteome</keyword>
<name>S8F6M4_FOMSC</name>
<sequence length="209" mass="22620">MSLTLAETHDLALYILTNGQEGHLPVAIVNPPTLPPQSDIHITPSSLCGHANHDLASRLFSRHNQGRLRSALNATSRDVQPASKTHLYPADQRLPHAISDKPPHDSLLFNGAYTKRSPLDRTATSLMPHQIAPPTPSTLPPPTSILGKRRRVAGSPSSSASNDLAPMLDANTQCGQLMQVDSDDHWALATRVSVDRLTLQGTNRHHGSM</sequence>
<proteinExistence type="predicted"/>
<dbReference type="EMBL" id="KE504177">
    <property type="protein sequence ID" value="EPS97300.1"/>
    <property type="molecule type" value="Genomic_DNA"/>
</dbReference>
<dbReference type="InParanoid" id="S8F6M4"/>
<dbReference type="HOGENOM" id="CLU_1315448_0_0_1"/>
<protein>
    <submittedName>
        <fullName evidence="1">Uncharacterized protein</fullName>
    </submittedName>
</protein>
<gene>
    <name evidence="1" type="ORF">FOMPIDRAFT_1052512</name>
</gene>
<accession>S8F6M4</accession>
<organism evidence="1 2">
    <name type="scientific">Fomitopsis schrenkii</name>
    <name type="common">Brown rot fungus</name>
    <dbReference type="NCBI Taxonomy" id="2126942"/>
    <lineage>
        <taxon>Eukaryota</taxon>
        <taxon>Fungi</taxon>
        <taxon>Dikarya</taxon>
        <taxon>Basidiomycota</taxon>
        <taxon>Agaricomycotina</taxon>
        <taxon>Agaricomycetes</taxon>
        <taxon>Polyporales</taxon>
        <taxon>Fomitopsis</taxon>
    </lineage>
</organism>
<dbReference type="AlphaFoldDB" id="S8F6M4"/>
<reference evidence="1 2" key="1">
    <citation type="journal article" date="2012" name="Science">
        <title>The Paleozoic origin of enzymatic lignin decomposition reconstructed from 31 fungal genomes.</title>
        <authorList>
            <person name="Floudas D."/>
            <person name="Binder M."/>
            <person name="Riley R."/>
            <person name="Barry K."/>
            <person name="Blanchette R.A."/>
            <person name="Henrissat B."/>
            <person name="Martinez A.T."/>
            <person name="Otillar R."/>
            <person name="Spatafora J.W."/>
            <person name="Yadav J.S."/>
            <person name="Aerts A."/>
            <person name="Benoit I."/>
            <person name="Boyd A."/>
            <person name="Carlson A."/>
            <person name="Copeland A."/>
            <person name="Coutinho P.M."/>
            <person name="de Vries R.P."/>
            <person name="Ferreira P."/>
            <person name="Findley K."/>
            <person name="Foster B."/>
            <person name="Gaskell J."/>
            <person name="Glotzer D."/>
            <person name="Gorecki P."/>
            <person name="Heitman J."/>
            <person name="Hesse C."/>
            <person name="Hori C."/>
            <person name="Igarashi K."/>
            <person name="Jurgens J.A."/>
            <person name="Kallen N."/>
            <person name="Kersten P."/>
            <person name="Kohler A."/>
            <person name="Kuees U."/>
            <person name="Kumar T.K.A."/>
            <person name="Kuo A."/>
            <person name="LaButti K."/>
            <person name="Larrondo L.F."/>
            <person name="Lindquist E."/>
            <person name="Ling A."/>
            <person name="Lombard V."/>
            <person name="Lucas S."/>
            <person name="Lundell T."/>
            <person name="Martin R."/>
            <person name="McLaughlin D.J."/>
            <person name="Morgenstern I."/>
            <person name="Morin E."/>
            <person name="Murat C."/>
            <person name="Nagy L.G."/>
            <person name="Nolan M."/>
            <person name="Ohm R.A."/>
            <person name="Patyshakuliyeva A."/>
            <person name="Rokas A."/>
            <person name="Ruiz-Duenas F.J."/>
            <person name="Sabat G."/>
            <person name="Salamov A."/>
            <person name="Samejima M."/>
            <person name="Schmutz J."/>
            <person name="Slot J.C."/>
            <person name="St John F."/>
            <person name="Stenlid J."/>
            <person name="Sun H."/>
            <person name="Sun S."/>
            <person name="Syed K."/>
            <person name="Tsang A."/>
            <person name="Wiebenga A."/>
            <person name="Young D."/>
            <person name="Pisabarro A."/>
            <person name="Eastwood D.C."/>
            <person name="Martin F."/>
            <person name="Cullen D."/>
            <person name="Grigoriev I.V."/>
            <person name="Hibbett D.S."/>
        </authorList>
    </citation>
    <scope>NUCLEOTIDE SEQUENCE</scope>
    <source>
        <strain evidence="2">FP-58527</strain>
    </source>
</reference>
<dbReference type="OrthoDB" id="10631786at2759"/>
<dbReference type="Proteomes" id="UP000015241">
    <property type="component" value="Unassembled WGS sequence"/>
</dbReference>
<evidence type="ECO:0000313" key="2">
    <source>
        <dbReference type="Proteomes" id="UP000015241"/>
    </source>
</evidence>
<evidence type="ECO:0000313" key="1">
    <source>
        <dbReference type="EMBL" id="EPS97300.1"/>
    </source>
</evidence>